<name>A0A8J3DB04_9BACT</name>
<keyword evidence="2" id="KW-0547">Nucleotide-binding</keyword>
<feature type="domain" description="ABC transporter" evidence="7">
    <location>
        <begin position="326"/>
        <end position="541"/>
    </location>
</feature>
<feature type="compositionally biased region" description="Low complexity" evidence="6">
    <location>
        <begin position="543"/>
        <end position="571"/>
    </location>
</feature>
<organism evidence="8 9">
    <name type="scientific">Cerasicoccus arenae</name>
    <dbReference type="NCBI Taxonomy" id="424488"/>
    <lineage>
        <taxon>Bacteria</taxon>
        <taxon>Pseudomonadati</taxon>
        <taxon>Verrucomicrobiota</taxon>
        <taxon>Opitutia</taxon>
        <taxon>Puniceicoccales</taxon>
        <taxon>Cerasicoccaceae</taxon>
        <taxon>Cerasicoccus</taxon>
    </lineage>
</organism>
<dbReference type="InterPro" id="IPR027417">
    <property type="entry name" value="P-loop_NTPase"/>
</dbReference>
<dbReference type="NCBIfam" id="NF000355">
    <property type="entry name" value="ribo_prot_ABC_F"/>
    <property type="match status" value="1"/>
</dbReference>
<dbReference type="GO" id="GO:0003677">
    <property type="term" value="F:DNA binding"/>
    <property type="evidence" value="ECO:0007669"/>
    <property type="project" value="InterPro"/>
</dbReference>
<dbReference type="FunFam" id="3.40.50.300:FF:000011">
    <property type="entry name" value="Putative ABC transporter ATP-binding component"/>
    <property type="match status" value="1"/>
</dbReference>
<comment type="caution">
    <text evidence="8">The sequence shown here is derived from an EMBL/GenBank/DDBJ whole genome shotgun (WGS) entry which is preliminary data.</text>
</comment>
<dbReference type="InterPro" id="IPR032524">
    <property type="entry name" value="ABC_tran_C"/>
</dbReference>
<keyword evidence="1" id="KW-0677">Repeat</keyword>
<comment type="similarity">
    <text evidence="5">Belongs to the ABC transporter superfamily. ABCF family. Uup subfamily.</text>
</comment>
<feature type="domain" description="ABC transporter" evidence="7">
    <location>
        <begin position="2"/>
        <end position="259"/>
    </location>
</feature>
<evidence type="ECO:0000256" key="4">
    <source>
        <dbReference type="ARBA" id="ARBA00049360"/>
    </source>
</evidence>
<dbReference type="RefSeq" id="WP_189512862.1">
    <property type="nucleotide sequence ID" value="NZ_BMXG01000006.1"/>
</dbReference>
<dbReference type="InterPro" id="IPR003439">
    <property type="entry name" value="ABC_transporter-like_ATP-bd"/>
</dbReference>
<reference evidence="8" key="2">
    <citation type="submission" date="2020-09" db="EMBL/GenBank/DDBJ databases">
        <authorList>
            <person name="Sun Q."/>
            <person name="Kim S."/>
        </authorList>
    </citation>
    <scope>NUCLEOTIDE SEQUENCE</scope>
    <source>
        <strain evidence="8">KCTC 12870</strain>
    </source>
</reference>
<dbReference type="InterPro" id="IPR017871">
    <property type="entry name" value="ABC_transporter-like_CS"/>
</dbReference>
<dbReference type="GO" id="GO:0005524">
    <property type="term" value="F:ATP binding"/>
    <property type="evidence" value="ECO:0007669"/>
    <property type="project" value="UniProtKB-KW"/>
</dbReference>
<dbReference type="Pfam" id="PF16326">
    <property type="entry name" value="ABC_tran_CTD"/>
    <property type="match status" value="1"/>
</dbReference>
<dbReference type="FunFam" id="3.40.50.300:FF:000309">
    <property type="entry name" value="ABC transporter ATP-binding protein"/>
    <property type="match status" value="1"/>
</dbReference>
<dbReference type="PANTHER" id="PTHR42855:SF2">
    <property type="entry name" value="DRUG RESISTANCE ABC TRANSPORTER,ATP-BINDING PROTEIN"/>
    <property type="match status" value="1"/>
</dbReference>
<evidence type="ECO:0000256" key="6">
    <source>
        <dbReference type="SAM" id="MobiDB-lite"/>
    </source>
</evidence>
<dbReference type="InterPro" id="IPR003593">
    <property type="entry name" value="AAA+_ATPase"/>
</dbReference>
<evidence type="ECO:0000256" key="5">
    <source>
        <dbReference type="ARBA" id="ARBA00061478"/>
    </source>
</evidence>
<dbReference type="InterPro" id="IPR032781">
    <property type="entry name" value="ABC_tran_Xtn"/>
</dbReference>
<evidence type="ECO:0000313" key="9">
    <source>
        <dbReference type="Proteomes" id="UP000642829"/>
    </source>
</evidence>
<dbReference type="PANTHER" id="PTHR42855">
    <property type="entry name" value="ABC TRANSPORTER ATP-BINDING SUBUNIT"/>
    <property type="match status" value="1"/>
</dbReference>
<evidence type="ECO:0000313" key="8">
    <source>
        <dbReference type="EMBL" id="GHB97449.1"/>
    </source>
</evidence>
<evidence type="ECO:0000256" key="3">
    <source>
        <dbReference type="ARBA" id="ARBA00022840"/>
    </source>
</evidence>
<dbReference type="EMBL" id="BMXG01000006">
    <property type="protein sequence ID" value="GHB97449.1"/>
    <property type="molecule type" value="Genomic_DNA"/>
</dbReference>
<protein>
    <submittedName>
        <fullName evidence="8">ABC transporter ATP-binding protein</fullName>
    </submittedName>
</protein>
<dbReference type="Proteomes" id="UP000642829">
    <property type="component" value="Unassembled WGS sequence"/>
</dbReference>
<dbReference type="AlphaFoldDB" id="A0A8J3DB04"/>
<evidence type="ECO:0000256" key="2">
    <source>
        <dbReference type="ARBA" id="ARBA00022741"/>
    </source>
</evidence>
<feature type="region of interest" description="Disordered" evidence="6">
    <location>
        <begin position="543"/>
        <end position="581"/>
    </location>
</feature>
<evidence type="ECO:0000259" key="7">
    <source>
        <dbReference type="PROSITE" id="PS50893"/>
    </source>
</evidence>
<dbReference type="GO" id="GO:0016887">
    <property type="term" value="F:ATP hydrolysis activity"/>
    <property type="evidence" value="ECO:0007669"/>
    <property type="project" value="InterPro"/>
</dbReference>
<dbReference type="Gene3D" id="1.10.287.380">
    <property type="entry name" value="Valyl-tRNA synthetase, C-terminal domain"/>
    <property type="match status" value="1"/>
</dbReference>
<keyword evidence="3 8" id="KW-0067">ATP-binding</keyword>
<dbReference type="SMART" id="SM00382">
    <property type="entry name" value="AAA"/>
    <property type="match status" value="2"/>
</dbReference>
<dbReference type="InterPro" id="IPR051309">
    <property type="entry name" value="ABCF_ATPase"/>
</dbReference>
<accession>A0A8J3DB04</accession>
<proteinExistence type="inferred from homology"/>
<dbReference type="Gene3D" id="3.40.50.300">
    <property type="entry name" value="P-loop containing nucleotide triphosphate hydrolases"/>
    <property type="match status" value="2"/>
</dbReference>
<sequence>MITLRDIHLRFGARTIFGGITSTITARDRIGLVGSNGAGKSTLIRLLMGEQEPDGGAVEKASYVTLGHLPQDGLAVKGRPLRDEAMTAFEDVLEIQRKVDIASERLHELDPAEEEYADTLEVIGALEHHLHDAEAHKLPSRVERVLLGLGFAVKDLERDCGEFSGGWQMRIAMAKLLLREPSLLLLDEPTNHLDLESLCWFEQYLRQYEGAVIIVSHDRAFLDSLTQRTWSLTRGRLENYSGNYSFFETESVIRRDALKRSAESQQRQIAQTERFIERFRAKSSKATQVQSRVKALEKIDRIEIEDEEDRVQFSLPKAPHCGQVILELKQVVKRYGDLEIYRNLDFKLERGDRVAVVGRNGAGKSTLARILADQEPIQGGERIVGYQAQIAYFAQHQADELDPMENALSIAESAAPQGEGRRARTLLGAFLFKGDDVFKKVKVLSGGEKNRLALAKMLLQPFNCLILDEPTNHLDMRSKEVLQRALKEYDGALIIVSHDRSFLDPIAEKTLEISADGARMFAGNVTYYLEKIAAERDAQRAATDSKSASAKTAAKASPAAQNSSKASSPANTTPEPDGLSAKERRKLVAERNRQLGPLRKQGDKLEADIATWEAEYAELEKKMMDPAFFKQSGPATKESMDRYDWLKTNIERAYADWETVQKKLTGLED</sequence>
<dbReference type="SUPFAM" id="SSF52540">
    <property type="entry name" value="P-loop containing nucleoside triphosphate hydrolases"/>
    <property type="match status" value="2"/>
</dbReference>
<dbReference type="Pfam" id="PF12848">
    <property type="entry name" value="ABC_tran_Xtn"/>
    <property type="match status" value="1"/>
</dbReference>
<dbReference type="CDD" id="cd03221">
    <property type="entry name" value="ABCF_EF-3"/>
    <property type="match status" value="2"/>
</dbReference>
<dbReference type="Pfam" id="PF00005">
    <property type="entry name" value="ABC_tran"/>
    <property type="match status" value="2"/>
</dbReference>
<dbReference type="InterPro" id="IPR037118">
    <property type="entry name" value="Val-tRNA_synth_C_sf"/>
</dbReference>
<gene>
    <name evidence="8" type="ORF">GCM10007047_11570</name>
</gene>
<dbReference type="PROSITE" id="PS00211">
    <property type="entry name" value="ABC_TRANSPORTER_1"/>
    <property type="match status" value="2"/>
</dbReference>
<reference evidence="8" key="1">
    <citation type="journal article" date="2014" name="Int. J. Syst. Evol. Microbiol.">
        <title>Complete genome sequence of Corynebacterium casei LMG S-19264T (=DSM 44701T), isolated from a smear-ripened cheese.</title>
        <authorList>
            <consortium name="US DOE Joint Genome Institute (JGI-PGF)"/>
            <person name="Walter F."/>
            <person name="Albersmeier A."/>
            <person name="Kalinowski J."/>
            <person name="Ruckert C."/>
        </authorList>
    </citation>
    <scope>NUCLEOTIDE SEQUENCE</scope>
    <source>
        <strain evidence="8">KCTC 12870</strain>
    </source>
</reference>
<evidence type="ECO:0000256" key="1">
    <source>
        <dbReference type="ARBA" id="ARBA00022737"/>
    </source>
</evidence>
<keyword evidence="9" id="KW-1185">Reference proteome</keyword>
<dbReference type="PROSITE" id="PS50893">
    <property type="entry name" value="ABC_TRANSPORTER_2"/>
    <property type="match status" value="2"/>
</dbReference>
<comment type="catalytic activity">
    <reaction evidence="4">
        <text>ATP + H2O = ADP + phosphate + H(+)</text>
        <dbReference type="Rhea" id="RHEA:13065"/>
        <dbReference type="ChEBI" id="CHEBI:15377"/>
        <dbReference type="ChEBI" id="CHEBI:15378"/>
        <dbReference type="ChEBI" id="CHEBI:30616"/>
        <dbReference type="ChEBI" id="CHEBI:43474"/>
        <dbReference type="ChEBI" id="CHEBI:456216"/>
    </reaction>
</comment>